<organism evidence="1 2">
    <name type="scientific">Olivibacter domesticus</name>
    <name type="common">Pseudosphingobacterium domesticum</name>
    <dbReference type="NCBI Taxonomy" id="407022"/>
    <lineage>
        <taxon>Bacteria</taxon>
        <taxon>Pseudomonadati</taxon>
        <taxon>Bacteroidota</taxon>
        <taxon>Sphingobacteriia</taxon>
        <taxon>Sphingobacteriales</taxon>
        <taxon>Sphingobacteriaceae</taxon>
        <taxon>Olivibacter</taxon>
    </lineage>
</organism>
<dbReference type="RefSeq" id="WP_093327776.1">
    <property type="nucleotide sequence ID" value="NZ_FOAF01000006.1"/>
</dbReference>
<dbReference type="AlphaFoldDB" id="A0A1H7UU71"/>
<dbReference type="EMBL" id="FOAF01000006">
    <property type="protein sequence ID" value="SEM00235.1"/>
    <property type="molecule type" value="Genomic_DNA"/>
</dbReference>
<dbReference type="OrthoDB" id="9906020at2"/>
<keyword evidence="2" id="KW-1185">Reference proteome</keyword>
<dbReference type="Proteomes" id="UP000199421">
    <property type="component" value="Unassembled WGS sequence"/>
</dbReference>
<evidence type="ECO:0000313" key="1">
    <source>
        <dbReference type="EMBL" id="SEM00235.1"/>
    </source>
</evidence>
<accession>A0A1H7UU71</accession>
<evidence type="ECO:0000313" key="2">
    <source>
        <dbReference type="Proteomes" id="UP000199421"/>
    </source>
</evidence>
<gene>
    <name evidence="1" type="ORF">SAMN05661044_03937</name>
</gene>
<dbReference type="STRING" id="407022.SAMN05661044_03937"/>
<reference evidence="2" key="1">
    <citation type="submission" date="2016-10" db="EMBL/GenBank/DDBJ databases">
        <authorList>
            <person name="Varghese N."/>
            <person name="Submissions S."/>
        </authorList>
    </citation>
    <scope>NUCLEOTIDE SEQUENCE [LARGE SCALE GENOMIC DNA]</scope>
    <source>
        <strain evidence="2">DSM 18733</strain>
    </source>
</reference>
<protein>
    <submittedName>
        <fullName evidence="1">Uncharacterized protein</fullName>
    </submittedName>
</protein>
<sequence>MLNLPDRPKLGTGFVTISLSTPTAMCLTLESLGALLEADVQADCTGTFRYITLKDDYIISENLVTKELEVNDLHIYEWESLSMKHLKGMFHGEPLKI</sequence>
<name>A0A1H7UU71_OLID1</name>
<proteinExistence type="predicted"/>